<keyword evidence="5" id="KW-0998">Cell outer membrane</keyword>
<evidence type="ECO:0000256" key="4">
    <source>
        <dbReference type="ARBA" id="ARBA00023136"/>
    </source>
</evidence>
<accession>A0A412WZL8</accession>
<dbReference type="GO" id="GO:0009279">
    <property type="term" value="C:cell outer membrane"/>
    <property type="evidence" value="ECO:0007669"/>
    <property type="project" value="UniProtKB-SubCell"/>
</dbReference>
<dbReference type="PROSITE" id="PS51257">
    <property type="entry name" value="PROKAR_LIPOPROTEIN"/>
    <property type="match status" value="1"/>
</dbReference>
<keyword evidence="4" id="KW-0472">Membrane</keyword>
<dbReference type="Pfam" id="PF14322">
    <property type="entry name" value="SusD-like_3"/>
    <property type="match status" value="1"/>
</dbReference>
<comment type="subcellular location">
    <subcellularLocation>
        <location evidence="1">Cell outer membrane</location>
    </subcellularLocation>
</comment>
<evidence type="ECO:0000256" key="5">
    <source>
        <dbReference type="ARBA" id="ARBA00023237"/>
    </source>
</evidence>
<gene>
    <name evidence="8" type="ORF">DWW18_11680</name>
</gene>
<dbReference type="InterPro" id="IPR012944">
    <property type="entry name" value="SusD_RagB_dom"/>
</dbReference>
<dbReference type="Pfam" id="PF07980">
    <property type="entry name" value="SusD_RagB"/>
    <property type="match status" value="1"/>
</dbReference>
<sequence>MYMKMRGIIYIVILILLSSCGNFLDEYSQDLVVPKTVSDLNEVLLGNGYIPSSEIEYLRNGSIGWQLNILDDDINTVIAYNAVKNRTEMDGVYYGYTTWQMEVGRNHTGDNLSGDNGNWDALYQRINSMNIILHELGNVSQNTEQEVKDAIRVQGECYFLRAQFYLMLVNLYAKAYDPDNAATEPGVPLKLTYYVEHDKEKETQFDRTSVAKVYEQIVKDLKEAVRCFTESPQTKSFYRASEDAALLLLSRVYLYMQDWENAKSTAEKLLAQNGALLDYSSIAENTEGYAISEKSPELLFSQGPLNLQCEFSGSGGDFCVSNDLYKLYDENDYRQTIYFTRSTQSDSLGLNRKYQMGKHRSYVSDIFTLRTAEGYLNAAEACAMLGDAGAASGWLNRLRGKRIKDYEDVVYTAGEIIEQVRVERRKELCLEGHRWLDLRRYAVCKKSPFKKIIERVYALYDWDGRSVFKYAEVYQLNVDDPAYVFAIPKAVLEFDKDMPDNIREDREYVRLMYRNNE</sequence>
<dbReference type="CDD" id="cd08977">
    <property type="entry name" value="SusD"/>
    <property type="match status" value="1"/>
</dbReference>
<name>A0A412WZL8_9BACT</name>
<dbReference type="EMBL" id="QRZA01000014">
    <property type="protein sequence ID" value="RGV33261.1"/>
    <property type="molecule type" value="Genomic_DNA"/>
</dbReference>
<comment type="caution">
    <text evidence="8">The sequence shown here is derived from an EMBL/GenBank/DDBJ whole genome shotgun (WGS) entry which is preliminary data.</text>
</comment>
<protein>
    <submittedName>
        <fullName evidence="8">RagB/SusD family nutrient uptake outer membrane protein</fullName>
    </submittedName>
</protein>
<evidence type="ECO:0000259" key="7">
    <source>
        <dbReference type="Pfam" id="PF14322"/>
    </source>
</evidence>
<evidence type="ECO:0000256" key="1">
    <source>
        <dbReference type="ARBA" id="ARBA00004442"/>
    </source>
</evidence>
<proteinExistence type="inferred from homology"/>
<dbReference type="AlphaFoldDB" id="A0A412WZL8"/>
<evidence type="ECO:0000256" key="2">
    <source>
        <dbReference type="ARBA" id="ARBA00006275"/>
    </source>
</evidence>
<feature type="domain" description="SusD-like N-terminal" evidence="7">
    <location>
        <begin position="112"/>
        <end position="254"/>
    </location>
</feature>
<evidence type="ECO:0000256" key="3">
    <source>
        <dbReference type="ARBA" id="ARBA00022729"/>
    </source>
</evidence>
<organism evidence="8 9">
    <name type="scientific">Butyricimonas virosa</name>
    <dbReference type="NCBI Taxonomy" id="544645"/>
    <lineage>
        <taxon>Bacteria</taxon>
        <taxon>Pseudomonadati</taxon>
        <taxon>Bacteroidota</taxon>
        <taxon>Bacteroidia</taxon>
        <taxon>Bacteroidales</taxon>
        <taxon>Odoribacteraceae</taxon>
        <taxon>Butyricimonas</taxon>
    </lineage>
</organism>
<dbReference type="InterPro" id="IPR033985">
    <property type="entry name" value="SusD-like_N"/>
</dbReference>
<evidence type="ECO:0000313" key="9">
    <source>
        <dbReference type="Proteomes" id="UP000283589"/>
    </source>
</evidence>
<keyword evidence="3" id="KW-0732">Signal</keyword>
<evidence type="ECO:0000313" key="8">
    <source>
        <dbReference type="EMBL" id="RGV33261.1"/>
    </source>
</evidence>
<dbReference type="InterPro" id="IPR011990">
    <property type="entry name" value="TPR-like_helical_dom_sf"/>
</dbReference>
<comment type="similarity">
    <text evidence="2">Belongs to the SusD family.</text>
</comment>
<dbReference type="Proteomes" id="UP000283589">
    <property type="component" value="Unassembled WGS sequence"/>
</dbReference>
<evidence type="ECO:0000259" key="6">
    <source>
        <dbReference type="Pfam" id="PF07980"/>
    </source>
</evidence>
<dbReference type="STRING" id="1121130.GCA_000519105_00005"/>
<dbReference type="Gene3D" id="1.25.40.390">
    <property type="match status" value="1"/>
</dbReference>
<dbReference type="SUPFAM" id="SSF48452">
    <property type="entry name" value="TPR-like"/>
    <property type="match status" value="1"/>
</dbReference>
<feature type="domain" description="RagB/SusD" evidence="6">
    <location>
        <begin position="364"/>
        <end position="498"/>
    </location>
</feature>
<reference evidence="8 9" key="1">
    <citation type="submission" date="2018-08" db="EMBL/GenBank/DDBJ databases">
        <title>A genome reference for cultivated species of the human gut microbiota.</title>
        <authorList>
            <person name="Zou Y."/>
            <person name="Xue W."/>
            <person name="Luo G."/>
        </authorList>
    </citation>
    <scope>NUCLEOTIDE SEQUENCE [LARGE SCALE GENOMIC DNA]</scope>
    <source>
        <strain evidence="8 9">AF14-49</strain>
    </source>
</reference>